<comment type="similarity">
    <text evidence="2">Belongs to the YkuD family.</text>
</comment>
<organism evidence="9 10">
    <name type="scientific">Halocynthiibacter halioticoli</name>
    <dbReference type="NCBI Taxonomy" id="2986804"/>
    <lineage>
        <taxon>Bacteria</taxon>
        <taxon>Pseudomonadati</taxon>
        <taxon>Pseudomonadota</taxon>
        <taxon>Alphaproteobacteria</taxon>
        <taxon>Rhodobacterales</taxon>
        <taxon>Paracoccaceae</taxon>
        <taxon>Halocynthiibacter</taxon>
    </lineage>
</organism>
<name>A0AAE3LRH2_9RHOB</name>
<keyword evidence="4 7" id="KW-0133">Cell shape</keyword>
<gene>
    <name evidence="9" type="ORF">OH136_13555</name>
</gene>
<dbReference type="GO" id="GO:0016740">
    <property type="term" value="F:transferase activity"/>
    <property type="evidence" value="ECO:0007669"/>
    <property type="project" value="UniProtKB-KW"/>
</dbReference>
<dbReference type="GO" id="GO:0004180">
    <property type="term" value="F:carboxypeptidase activity"/>
    <property type="evidence" value="ECO:0007669"/>
    <property type="project" value="UniProtKB-ARBA"/>
</dbReference>
<dbReference type="PANTHER" id="PTHR36699">
    <property type="entry name" value="LD-TRANSPEPTIDASE"/>
    <property type="match status" value="1"/>
</dbReference>
<dbReference type="Pfam" id="PF03734">
    <property type="entry name" value="YkuD"/>
    <property type="match status" value="1"/>
</dbReference>
<dbReference type="Proteomes" id="UP001208041">
    <property type="component" value="Unassembled WGS sequence"/>
</dbReference>
<evidence type="ECO:0000256" key="6">
    <source>
        <dbReference type="ARBA" id="ARBA00023316"/>
    </source>
</evidence>
<keyword evidence="3" id="KW-0808">Transferase</keyword>
<dbReference type="PROSITE" id="PS52029">
    <property type="entry name" value="LD_TPASE"/>
    <property type="match status" value="1"/>
</dbReference>
<proteinExistence type="inferred from homology"/>
<feature type="active site" description="Proton donor/acceptor" evidence="7">
    <location>
        <position position="130"/>
    </location>
</feature>
<evidence type="ECO:0000256" key="2">
    <source>
        <dbReference type="ARBA" id="ARBA00005992"/>
    </source>
</evidence>
<comment type="caution">
    <text evidence="9">The sequence shown here is derived from an EMBL/GenBank/DDBJ whole genome shotgun (WGS) entry which is preliminary data.</text>
</comment>
<evidence type="ECO:0000256" key="3">
    <source>
        <dbReference type="ARBA" id="ARBA00022679"/>
    </source>
</evidence>
<dbReference type="EMBL" id="JAOYFC010000003">
    <property type="protein sequence ID" value="MCV6825582.1"/>
    <property type="molecule type" value="Genomic_DNA"/>
</dbReference>
<evidence type="ECO:0000256" key="7">
    <source>
        <dbReference type="PROSITE-ProRule" id="PRU01373"/>
    </source>
</evidence>
<keyword evidence="5 7" id="KW-0573">Peptidoglycan synthesis</keyword>
<dbReference type="GO" id="GO:0009252">
    <property type="term" value="P:peptidoglycan biosynthetic process"/>
    <property type="evidence" value="ECO:0007669"/>
    <property type="project" value="UniProtKB-KW"/>
</dbReference>
<reference evidence="9" key="1">
    <citation type="submission" date="2022-10" db="EMBL/GenBank/DDBJ databases">
        <authorList>
            <person name="Yue Y."/>
        </authorList>
    </citation>
    <scope>NUCLEOTIDE SEQUENCE</scope>
    <source>
        <strain evidence="9">Z654</strain>
    </source>
</reference>
<evidence type="ECO:0000313" key="9">
    <source>
        <dbReference type="EMBL" id="MCV6825582.1"/>
    </source>
</evidence>
<feature type="active site" description="Nucleophile" evidence="7">
    <location>
        <position position="148"/>
    </location>
</feature>
<dbReference type="Gene3D" id="2.40.440.10">
    <property type="entry name" value="L,D-transpeptidase catalytic domain-like"/>
    <property type="match status" value="1"/>
</dbReference>
<comment type="pathway">
    <text evidence="1 7">Cell wall biogenesis; peptidoglycan biosynthesis.</text>
</comment>
<dbReference type="CDD" id="cd16913">
    <property type="entry name" value="YkuD_like"/>
    <property type="match status" value="1"/>
</dbReference>
<keyword evidence="10" id="KW-1185">Reference proteome</keyword>
<dbReference type="InterPro" id="IPR005490">
    <property type="entry name" value="LD_TPept_cat_dom"/>
</dbReference>
<dbReference type="GO" id="GO:0071555">
    <property type="term" value="P:cell wall organization"/>
    <property type="evidence" value="ECO:0007669"/>
    <property type="project" value="UniProtKB-UniRule"/>
</dbReference>
<dbReference type="InterPro" id="IPR038063">
    <property type="entry name" value="Transpep_catalytic_dom"/>
</dbReference>
<evidence type="ECO:0000313" key="10">
    <source>
        <dbReference type="Proteomes" id="UP001208041"/>
    </source>
</evidence>
<keyword evidence="6 7" id="KW-0961">Cell wall biogenesis/degradation</keyword>
<accession>A0AAE3LRH2</accession>
<evidence type="ECO:0000256" key="1">
    <source>
        <dbReference type="ARBA" id="ARBA00004752"/>
    </source>
</evidence>
<evidence type="ECO:0000256" key="4">
    <source>
        <dbReference type="ARBA" id="ARBA00022960"/>
    </source>
</evidence>
<protein>
    <submittedName>
        <fullName evidence="9">L,D-transpeptidase family protein</fullName>
    </submittedName>
</protein>
<feature type="domain" description="L,D-TPase catalytic" evidence="8">
    <location>
        <begin position="40"/>
        <end position="172"/>
    </location>
</feature>
<sequence>MSSTVTGSKMRAILIVAITAISFVLSGCGGMKPYNGPEVTRILVYKEDRKMFLMHHDKVLKSYDIHLGFEPVGHKQYEGDGKTPEGSYLINRRNPNSDFYLSIGMSYPNTDDVQRARAVGKSAGGDIFIHGESPDPRYKNKKDWTWGCIAVTDKEMEEIYPMVNLGTVISVYP</sequence>
<dbReference type="SUPFAM" id="SSF141523">
    <property type="entry name" value="L,D-transpeptidase catalytic domain-like"/>
    <property type="match status" value="1"/>
</dbReference>
<evidence type="ECO:0000256" key="5">
    <source>
        <dbReference type="ARBA" id="ARBA00022984"/>
    </source>
</evidence>
<dbReference type="GO" id="GO:0008360">
    <property type="term" value="P:regulation of cell shape"/>
    <property type="evidence" value="ECO:0007669"/>
    <property type="project" value="UniProtKB-UniRule"/>
</dbReference>
<dbReference type="AlphaFoldDB" id="A0AAE3LRH2"/>
<evidence type="ECO:0000259" key="8">
    <source>
        <dbReference type="PROSITE" id="PS52029"/>
    </source>
</evidence>
<dbReference type="PANTHER" id="PTHR36699:SF1">
    <property type="entry name" value="L,D-TRANSPEPTIDASE YAFK-RELATED"/>
    <property type="match status" value="1"/>
</dbReference>